<keyword evidence="1" id="KW-0472">Membrane</keyword>
<proteinExistence type="predicted"/>
<name>A0A5J5G1H9_9BACL</name>
<evidence type="ECO:0000313" key="3">
    <source>
        <dbReference type="EMBL" id="KAA9000409.1"/>
    </source>
</evidence>
<dbReference type="OrthoDB" id="2986589at2"/>
<reference evidence="3 4" key="1">
    <citation type="submission" date="2019-09" db="EMBL/GenBank/DDBJ databases">
        <title>Bacillus ochoae sp. nov., Paenibacillus whitsoniae sp. nov., Paenibacillus spiritus sp. nov. Isolated from the Mars Exploration Rover during spacecraft assembly.</title>
        <authorList>
            <person name="Seuylemezian A."/>
            <person name="Vaishampayan P."/>
        </authorList>
    </citation>
    <scope>NUCLEOTIDE SEQUENCE [LARGE SCALE GENOMIC DNA]</scope>
    <source>
        <strain evidence="3 4">MER_111</strain>
    </source>
</reference>
<protein>
    <submittedName>
        <fullName evidence="3">M23 family metallopeptidase</fullName>
    </submittedName>
</protein>
<dbReference type="CDD" id="cd12797">
    <property type="entry name" value="M23_peptidase"/>
    <property type="match status" value="1"/>
</dbReference>
<keyword evidence="1" id="KW-1133">Transmembrane helix</keyword>
<evidence type="ECO:0000259" key="2">
    <source>
        <dbReference type="Pfam" id="PF01551"/>
    </source>
</evidence>
<dbReference type="InterPro" id="IPR016047">
    <property type="entry name" value="M23ase_b-sheet_dom"/>
</dbReference>
<organism evidence="3 4">
    <name type="scientific">Paenibacillus spiritus</name>
    <dbReference type="NCBI Taxonomy" id="2496557"/>
    <lineage>
        <taxon>Bacteria</taxon>
        <taxon>Bacillati</taxon>
        <taxon>Bacillota</taxon>
        <taxon>Bacilli</taxon>
        <taxon>Bacillales</taxon>
        <taxon>Paenibacillaceae</taxon>
        <taxon>Paenibacillus</taxon>
    </lineage>
</organism>
<feature type="transmembrane region" description="Helical" evidence="1">
    <location>
        <begin position="50"/>
        <end position="66"/>
    </location>
</feature>
<dbReference type="Pfam" id="PF01551">
    <property type="entry name" value="Peptidase_M23"/>
    <property type="match status" value="1"/>
</dbReference>
<dbReference type="Gene3D" id="2.70.70.10">
    <property type="entry name" value="Glucose Permease (Domain IIA)"/>
    <property type="match status" value="1"/>
</dbReference>
<dbReference type="Proteomes" id="UP000367750">
    <property type="component" value="Unassembled WGS sequence"/>
</dbReference>
<dbReference type="RefSeq" id="WP_150459038.1">
    <property type="nucleotide sequence ID" value="NZ_VYKK01000021.1"/>
</dbReference>
<gene>
    <name evidence="3" type="ORF">F4V43_14875</name>
</gene>
<feature type="domain" description="M23ase beta-sheet core" evidence="2">
    <location>
        <begin position="157"/>
        <end position="243"/>
    </location>
</feature>
<sequence>MGIKLEWPDYRGEGREPDPEEIWKRQQLSWKRDSGGTGFRRLWRGTIRRTVVSAVIFGLIWGFYAAQPSWGTEARRFIGSALNQDMDFTAARDWYARYFGGAPAFIPIFGEDEGNVRKVTGLHTLAPPLAGRIVQPFAVTLKGIEIEATEMQQDGDTEAKTPVASVDVGRVLAVSREAQGGYRVTVQHSGGLEAEYGHLTGTVLKADDWLQEGEAVGWLEERPGEAKPLLYFALKQGPTYIDPSDEIAFD</sequence>
<dbReference type="SUPFAM" id="SSF51261">
    <property type="entry name" value="Duplicated hybrid motif"/>
    <property type="match status" value="1"/>
</dbReference>
<keyword evidence="4" id="KW-1185">Reference proteome</keyword>
<dbReference type="AlphaFoldDB" id="A0A5J5G1H9"/>
<evidence type="ECO:0000256" key="1">
    <source>
        <dbReference type="SAM" id="Phobius"/>
    </source>
</evidence>
<dbReference type="InterPro" id="IPR011055">
    <property type="entry name" value="Dup_hybrid_motif"/>
</dbReference>
<comment type="caution">
    <text evidence="3">The sequence shown here is derived from an EMBL/GenBank/DDBJ whole genome shotgun (WGS) entry which is preliminary data.</text>
</comment>
<dbReference type="EMBL" id="VYKK01000021">
    <property type="protein sequence ID" value="KAA9000409.1"/>
    <property type="molecule type" value="Genomic_DNA"/>
</dbReference>
<keyword evidence="1" id="KW-0812">Transmembrane</keyword>
<evidence type="ECO:0000313" key="4">
    <source>
        <dbReference type="Proteomes" id="UP000367750"/>
    </source>
</evidence>
<accession>A0A5J5G1H9</accession>